<keyword evidence="2" id="KW-1185">Reference proteome</keyword>
<dbReference type="Proteomes" id="UP000479000">
    <property type="component" value="Unassembled WGS sequence"/>
</dbReference>
<organism evidence="1 2">
    <name type="scientific">Nesidiocoris tenuis</name>
    <dbReference type="NCBI Taxonomy" id="355587"/>
    <lineage>
        <taxon>Eukaryota</taxon>
        <taxon>Metazoa</taxon>
        <taxon>Ecdysozoa</taxon>
        <taxon>Arthropoda</taxon>
        <taxon>Hexapoda</taxon>
        <taxon>Insecta</taxon>
        <taxon>Pterygota</taxon>
        <taxon>Neoptera</taxon>
        <taxon>Paraneoptera</taxon>
        <taxon>Hemiptera</taxon>
        <taxon>Heteroptera</taxon>
        <taxon>Panheteroptera</taxon>
        <taxon>Cimicomorpha</taxon>
        <taxon>Miridae</taxon>
        <taxon>Dicyphina</taxon>
        <taxon>Nesidiocoris</taxon>
    </lineage>
</organism>
<protein>
    <submittedName>
        <fullName evidence="1">Uncharacterized protein</fullName>
    </submittedName>
</protein>
<proteinExistence type="predicted"/>
<sequence>MKSMKCQPARVIFIRKGSVYWNVLEALSCWNNLCTAVDVGGRRVVTTVPNDSCTTSSYEEGWSIALLTLTAEFPENHLYGSEVLFCCRNIYGSDESSFGTVIGCSVLVSIVLARKCLQ</sequence>
<reference evidence="1 2" key="1">
    <citation type="submission" date="2020-02" db="EMBL/GenBank/DDBJ databases">
        <authorList>
            <person name="Ferguson B K."/>
        </authorList>
    </citation>
    <scope>NUCLEOTIDE SEQUENCE [LARGE SCALE GENOMIC DNA]</scope>
</reference>
<gene>
    <name evidence="1" type="ORF">NTEN_LOCUS21314</name>
</gene>
<dbReference type="EMBL" id="CADCXU010031112">
    <property type="protein sequence ID" value="CAB0017282.1"/>
    <property type="molecule type" value="Genomic_DNA"/>
</dbReference>
<name>A0A6H5HH13_9HEMI</name>
<dbReference type="AlphaFoldDB" id="A0A6H5HH13"/>
<feature type="non-terminal residue" evidence="1">
    <location>
        <position position="118"/>
    </location>
</feature>
<evidence type="ECO:0000313" key="2">
    <source>
        <dbReference type="Proteomes" id="UP000479000"/>
    </source>
</evidence>
<evidence type="ECO:0000313" key="1">
    <source>
        <dbReference type="EMBL" id="CAB0017282.1"/>
    </source>
</evidence>
<accession>A0A6H5HH13</accession>